<dbReference type="PROSITE" id="PS50005">
    <property type="entry name" value="TPR"/>
    <property type="match status" value="12"/>
</dbReference>
<evidence type="ECO:0000256" key="7">
    <source>
        <dbReference type="ARBA" id="ARBA00047597"/>
    </source>
</evidence>
<evidence type="ECO:0000313" key="12">
    <source>
        <dbReference type="Proteomes" id="UP000663833"/>
    </source>
</evidence>
<dbReference type="PANTHER" id="PTHR45641">
    <property type="entry name" value="TETRATRICOPEPTIDE REPEAT PROTEIN (AFU_ORTHOLOGUE AFUA_6G03870)"/>
    <property type="match status" value="1"/>
</dbReference>
<feature type="non-terminal residue" evidence="11">
    <location>
        <position position="1036"/>
    </location>
</feature>
<feature type="repeat" description="TPR" evidence="8">
    <location>
        <begin position="653"/>
        <end position="686"/>
    </location>
</feature>
<keyword evidence="5" id="KW-0677">Repeat</keyword>
<dbReference type="EC" id="2.4.2.31" evidence="9"/>
<dbReference type="Proteomes" id="UP000663833">
    <property type="component" value="Unassembled WGS sequence"/>
</dbReference>
<keyword evidence="4" id="KW-0548">Nucleotidyltransferase</keyword>
<name>A0A818R2C9_9BILA</name>
<dbReference type="SUPFAM" id="SSF56399">
    <property type="entry name" value="ADP-ribosylation"/>
    <property type="match status" value="1"/>
</dbReference>
<evidence type="ECO:0000313" key="11">
    <source>
        <dbReference type="EMBL" id="CAF3650131.1"/>
    </source>
</evidence>
<keyword evidence="3 9" id="KW-0808">Transferase</keyword>
<keyword evidence="9" id="KW-0520">NAD</keyword>
<keyword evidence="6 8" id="KW-0802">TPR repeat</keyword>
<feature type="repeat" description="TPR" evidence="8">
    <location>
        <begin position="569"/>
        <end position="602"/>
    </location>
</feature>
<feature type="repeat" description="TPR" evidence="8">
    <location>
        <begin position="779"/>
        <end position="812"/>
    </location>
</feature>
<dbReference type="InterPro" id="IPR000768">
    <property type="entry name" value="ART"/>
</dbReference>
<feature type="repeat" description="TPR" evidence="8">
    <location>
        <begin position="695"/>
        <end position="728"/>
    </location>
</feature>
<evidence type="ECO:0000256" key="1">
    <source>
        <dbReference type="ARBA" id="ARBA00009558"/>
    </source>
</evidence>
<dbReference type="SMART" id="SM00028">
    <property type="entry name" value="TPR"/>
    <property type="match status" value="12"/>
</dbReference>
<dbReference type="GO" id="GO:0016779">
    <property type="term" value="F:nucleotidyltransferase activity"/>
    <property type="evidence" value="ECO:0007669"/>
    <property type="project" value="UniProtKB-KW"/>
</dbReference>
<feature type="region of interest" description="Disordered" evidence="10">
    <location>
        <begin position="65"/>
        <end position="85"/>
    </location>
</feature>
<reference evidence="11" key="1">
    <citation type="submission" date="2021-02" db="EMBL/GenBank/DDBJ databases">
        <authorList>
            <person name="Nowell W R."/>
        </authorList>
    </citation>
    <scope>NUCLEOTIDE SEQUENCE</scope>
</reference>
<dbReference type="Pfam" id="PF01129">
    <property type="entry name" value="ART"/>
    <property type="match status" value="1"/>
</dbReference>
<dbReference type="AlphaFoldDB" id="A0A818R2C9"/>
<dbReference type="Pfam" id="PF13374">
    <property type="entry name" value="TPR_10"/>
    <property type="match status" value="1"/>
</dbReference>
<dbReference type="EMBL" id="CAJNYD010004943">
    <property type="protein sequence ID" value="CAF3650131.1"/>
    <property type="molecule type" value="Genomic_DNA"/>
</dbReference>
<dbReference type="SUPFAM" id="SSF48452">
    <property type="entry name" value="TPR-like"/>
    <property type="match status" value="2"/>
</dbReference>
<evidence type="ECO:0000256" key="6">
    <source>
        <dbReference type="ARBA" id="ARBA00022803"/>
    </source>
</evidence>
<gene>
    <name evidence="11" type="ORF">LUA448_LOCUS32924</name>
</gene>
<dbReference type="PROSITE" id="PS50293">
    <property type="entry name" value="TPR_REGION"/>
    <property type="match status" value="2"/>
</dbReference>
<evidence type="ECO:0000256" key="9">
    <source>
        <dbReference type="RuleBase" id="RU361228"/>
    </source>
</evidence>
<dbReference type="Gene3D" id="3.90.176.10">
    <property type="entry name" value="Toxin ADP-ribosyltransferase, Chain A, domain 1"/>
    <property type="match status" value="1"/>
</dbReference>
<proteinExistence type="inferred from homology"/>
<evidence type="ECO:0000256" key="2">
    <source>
        <dbReference type="ARBA" id="ARBA00022676"/>
    </source>
</evidence>
<evidence type="ECO:0000256" key="4">
    <source>
        <dbReference type="ARBA" id="ARBA00022695"/>
    </source>
</evidence>
<comment type="catalytic activity">
    <reaction evidence="7 9">
        <text>L-arginyl-[protein] + NAD(+) = N(omega)-(ADP-D-ribosyl)-L-arginyl-[protein] + nicotinamide + H(+)</text>
        <dbReference type="Rhea" id="RHEA:19149"/>
        <dbReference type="Rhea" id="RHEA-COMP:10532"/>
        <dbReference type="Rhea" id="RHEA-COMP:15087"/>
        <dbReference type="ChEBI" id="CHEBI:15378"/>
        <dbReference type="ChEBI" id="CHEBI:17154"/>
        <dbReference type="ChEBI" id="CHEBI:29965"/>
        <dbReference type="ChEBI" id="CHEBI:57540"/>
        <dbReference type="ChEBI" id="CHEBI:142554"/>
        <dbReference type="EC" id="2.4.2.31"/>
    </reaction>
</comment>
<dbReference type="InterPro" id="IPR011990">
    <property type="entry name" value="TPR-like_helical_dom_sf"/>
</dbReference>
<feature type="region of interest" description="Disordered" evidence="10">
    <location>
        <begin position="1"/>
        <end position="50"/>
    </location>
</feature>
<dbReference type="GO" id="GO:0106274">
    <property type="term" value="F:NAD+-protein-arginine ADP-ribosyltransferase activity"/>
    <property type="evidence" value="ECO:0007669"/>
    <property type="project" value="UniProtKB-EC"/>
</dbReference>
<evidence type="ECO:0000256" key="5">
    <source>
        <dbReference type="ARBA" id="ARBA00022737"/>
    </source>
</evidence>
<organism evidence="11 12">
    <name type="scientific">Rotaria socialis</name>
    <dbReference type="NCBI Taxonomy" id="392032"/>
    <lineage>
        <taxon>Eukaryota</taxon>
        <taxon>Metazoa</taxon>
        <taxon>Spiralia</taxon>
        <taxon>Gnathifera</taxon>
        <taxon>Rotifera</taxon>
        <taxon>Eurotatoria</taxon>
        <taxon>Bdelloidea</taxon>
        <taxon>Philodinida</taxon>
        <taxon>Philodinidae</taxon>
        <taxon>Rotaria</taxon>
    </lineage>
</organism>
<feature type="repeat" description="TPR" evidence="8">
    <location>
        <begin position="863"/>
        <end position="896"/>
    </location>
</feature>
<feature type="repeat" description="TPR" evidence="8">
    <location>
        <begin position="989"/>
        <end position="1022"/>
    </location>
</feature>
<feature type="compositionally biased region" description="Low complexity" evidence="10">
    <location>
        <begin position="65"/>
        <end position="83"/>
    </location>
</feature>
<dbReference type="Gene3D" id="1.25.40.10">
    <property type="entry name" value="Tetratricopeptide repeat domain"/>
    <property type="match status" value="5"/>
</dbReference>
<feature type="repeat" description="TPR" evidence="8">
    <location>
        <begin position="527"/>
        <end position="560"/>
    </location>
</feature>
<dbReference type="PROSITE" id="PS51996">
    <property type="entry name" value="TR_MART"/>
    <property type="match status" value="1"/>
</dbReference>
<keyword evidence="2 9" id="KW-0328">Glycosyltransferase</keyword>
<protein>
    <recommendedName>
        <fullName evidence="9">NAD(P)(+)--arginine ADP-ribosyltransferase</fullName>
        <ecNumber evidence="9">2.4.2.31</ecNumber>
    </recommendedName>
    <alternativeName>
        <fullName evidence="9">Mono(ADP-ribosyl)transferase</fullName>
    </alternativeName>
</protein>
<keyword evidence="9" id="KW-0521">NADP</keyword>
<feature type="repeat" description="TPR" evidence="8">
    <location>
        <begin position="905"/>
        <end position="938"/>
    </location>
</feature>
<comment type="similarity">
    <text evidence="1 9">Belongs to the Arg-specific ADP-ribosyltransferase family.</text>
</comment>
<comment type="caution">
    <text evidence="11">The sequence shown here is derived from an EMBL/GenBank/DDBJ whole genome shotgun (WGS) entry which is preliminary data.</text>
</comment>
<evidence type="ECO:0000256" key="8">
    <source>
        <dbReference type="PROSITE-ProRule" id="PRU00339"/>
    </source>
</evidence>
<dbReference type="InterPro" id="IPR019734">
    <property type="entry name" value="TPR_rpt"/>
</dbReference>
<feature type="compositionally biased region" description="Basic and acidic residues" evidence="10">
    <location>
        <begin position="28"/>
        <end position="39"/>
    </location>
</feature>
<feature type="repeat" description="TPR" evidence="8">
    <location>
        <begin position="947"/>
        <end position="980"/>
    </location>
</feature>
<sequence>MGCGPSETVAATHPTVSPPIINGQSKQASDESLKNDLNQRRTSTTSHTSKKIRINSAASIHSTTKRVTSASSKTTTTDLKSSTVGKKSRTPSLALYDDANYDLVIIWVDPHIIDSEKTYVNSLTKFRRITDAVFTFNEFDQCIHFLDHIYEKTAFLIVSDSIVEQFLPLVIGKPHLDFIYILNQTKRKIELVNAWKKKVKGLFDDIEEIFKAITADSNHIDSWIPMSILPKNDIKKNENEANELNSSFMYMCLLTEILLKMQYDYKARNTLSEFCRGRYLDNEEELNLINEFEQNHKSQSAVYWYTRDCFLYKTMNFALRTQDMEIIMKMGFFIRDLHEQLATMYKNQVDQQKVLVFRGQGILLNEFDKIRKNIGGLMSFNVFLSTSTDIEISLNFAKGAENDPKLVPVLFRMHIDPTKSSVPFADVTKWSSFSYEKETLFSMHTIFRIMDVRRNEGQYWNIILSLTSDTDPELMKLTDHLRQEIGGGSHLQQLGNLMLKMGKFDRAKDMFSTERNITNEGTWFEQIRFNHQLGYIFRENGEFVKALSYYEKALDIQKANLPKNHPSLAPIYNNIASVCYSIGDFSRALSFYKTALDIELKSLPSDHRNLSNTYNNLGSVHCSIGDYSIALQFFTKTLGIRQKTLPDNHPDMASIYNNIGSVYNSLGEYTKALAHYQKAIDIQEKTLLSTHIDLSTSYSNIGITYNAMGDHEKALESHKKALEIRTKSLLSHHPDIALSYNNIGSVEIDMGHYTTALWYLEKALEVRDNCDAGYHVGFANVYDNIGRVYQSMDDKLKAQSNFQTALEIRKHSLDENHPDIANSYNNLGAIYNLMEEKQKAIEYCEKALVIQKQSLSENHPSLANTYNNIGLIYHSMKDNTKALTFCQQALALQLKSLPEGHPSIATTYNNIGLIHNSMKDYPTALSMYEKVLSIQQNAMPVKEQSLGITYYNIGSTYSLMENCAQAISFFERALTIQQKASEPNQKDLVNTYNIIGRMYNEMNDYEKAISFYERSITICEDHFANDEQLLATTYHN</sequence>
<evidence type="ECO:0000256" key="3">
    <source>
        <dbReference type="ARBA" id="ARBA00022679"/>
    </source>
</evidence>
<dbReference type="Pfam" id="PF13424">
    <property type="entry name" value="TPR_12"/>
    <property type="match status" value="5"/>
</dbReference>
<feature type="repeat" description="TPR" evidence="8">
    <location>
        <begin position="821"/>
        <end position="854"/>
    </location>
</feature>
<dbReference type="PANTHER" id="PTHR45641:SF1">
    <property type="entry name" value="AAA+ ATPASE DOMAIN-CONTAINING PROTEIN"/>
    <property type="match status" value="1"/>
</dbReference>
<feature type="repeat" description="TPR" evidence="8">
    <location>
        <begin position="611"/>
        <end position="644"/>
    </location>
</feature>
<accession>A0A818R2C9</accession>
<feature type="repeat" description="TPR" evidence="8">
    <location>
        <begin position="737"/>
        <end position="770"/>
    </location>
</feature>
<evidence type="ECO:0000256" key="10">
    <source>
        <dbReference type="SAM" id="MobiDB-lite"/>
    </source>
</evidence>